<dbReference type="GO" id="GO:0005634">
    <property type="term" value="C:nucleus"/>
    <property type="evidence" value="ECO:0007669"/>
    <property type="project" value="TreeGrafter"/>
</dbReference>
<dbReference type="GO" id="GO:0007131">
    <property type="term" value="P:reciprocal meiotic recombination"/>
    <property type="evidence" value="ECO:0007669"/>
    <property type="project" value="TreeGrafter"/>
</dbReference>
<dbReference type="RefSeq" id="XP_012652661.1">
    <property type="nucleotide sequence ID" value="XM_012797207.1"/>
</dbReference>
<keyword evidence="1" id="KW-1133">Transmembrane helix</keyword>
<name>W7XDN7_TETTS</name>
<reference evidence="3" key="1">
    <citation type="journal article" date="2006" name="PLoS Biol.">
        <title>Macronuclear genome sequence of the ciliate Tetrahymena thermophila, a model eukaryote.</title>
        <authorList>
            <person name="Eisen J.A."/>
            <person name="Coyne R.S."/>
            <person name="Wu M."/>
            <person name="Wu D."/>
            <person name="Thiagarajan M."/>
            <person name="Wortman J.R."/>
            <person name="Badger J.H."/>
            <person name="Ren Q."/>
            <person name="Amedeo P."/>
            <person name="Jones K.M."/>
            <person name="Tallon L.J."/>
            <person name="Delcher A.L."/>
            <person name="Salzberg S.L."/>
            <person name="Silva J.C."/>
            <person name="Haas B.J."/>
            <person name="Majoros W.H."/>
            <person name="Farzad M."/>
            <person name="Carlton J.M."/>
            <person name="Smith R.K. Jr."/>
            <person name="Garg J."/>
            <person name="Pearlman R.E."/>
            <person name="Karrer K.M."/>
            <person name="Sun L."/>
            <person name="Manning G."/>
            <person name="Elde N.C."/>
            <person name="Turkewitz A.P."/>
            <person name="Asai D.J."/>
            <person name="Wilkes D.E."/>
            <person name="Wang Y."/>
            <person name="Cai H."/>
            <person name="Collins K."/>
            <person name="Stewart B.A."/>
            <person name="Lee S.R."/>
            <person name="Wilamowska K."/>
            <person name="Weinberg Z."/>
            <person name="Ruzzo W.L."/>
            <person name="Wloga D."/>
            <person name="Gaertig J."/>
            <person name="Frankel J."/>
            <person name="Tsao C.-C."/>
            <person name="Gorovsky M.A."/>
            <person name="Keeling P.J."/>
            <person name="Waller R.F."/>
            <person name="Patron N.J."/>
            <person name="Cherry J.M."/>
            <person name="Stover N.A."/>
            <person name="Krieger C.J."/>
            <person name="del Toro C."/>
            <person name="Ryder H.F."/>
            <person name="Williamson S.C."/>
            <person name="Barbeau R.A."/>
            <person name="Hamilton E.P."/>
            <person name="Orias E."/>
        </authorList>
    </citation>
    <scope>NUCLEOTIDE SEQUENCE [LARGE SCALE GENOMIC DNA]</scope>
    <source>
        <strain evidence="3">SB210</strain>
    </source>
</reference>
<accession>W7XDN7</accession>
<keyword evidence="1" id="KW-0812">Transmembrane</keyword>
<sequence length="302" mass="35854">MLKKLDFFGSQIQLRFNREPTYKSQIGSIITILIIVFISFRFITILLSVISRKNPFIIQTQRQVDNPSLFVATSKSFPMAFALENLDSQYFIDEQIYTVSAEMYYRIQIFNNTSQKYDIVQNISNIKVQPCTIDNFQNPDNAKYYLNLDYKNMYCFSPDFQLDIQGDFPSLIFSYATIKFHKCQINCKSEDIINQYLQKNYVGLQLSDAYVDITNKDNPFQMYSRDMFWPISSQQQKDVRIYIRNNYVYSDFGWFFSDTITQKFPSYSHQDIDVTNFYQNLMNSLFLKLIQLFLMSKYTLIP</sequence>
<dbReference type="PANTHER" id="PTHR31398:SF0">
    <property type="entry name" value="MEIOTIC NUCLEAR DIVISION PROTEIN 1 HOMOLOG"/>
    <property type="match status" value="1"/>
</dbReference>
<evidence type="ECO:0000313" key="2">
    <source>
        <dbReference type="EMBL" id="EWS74768.1"/>
    </source>
</evidence>
<protein>
    <submittedName>
        <fullName evidence="2">Small GTP-binding domain protein</fullName>
    </submittedName>
</protein>
<feature type="transmembrane region" description="Helical" evidence="1">
    <location>
        <begin position="26"/>
        <end position="50"/>
    </location>
</feature>
<dbReference type="AlphaFoldDB" id="W7XDN7"/>
<dbReference type="InParanoid" id="W7XDN7"/>
<dbReference type="EMBL" id="GG662719">
    <property type="protein sequence ID" value="EWS74768.1"/>
    <property type="molecule type" value="Genomic_DNA"/>
</dbReference>
<dbReference type="Proteomes" id="UP000009168">
    <property type="component" value="Unassembled WGS sequence"/>
</dbReference>
<evidence type="ECO:0000256" key="1">
    <source>
        <dbReference type="SAM" id="Phobius"/>
    </source>
</evidence>
<keyword evidence="3" id="KW-1185">Reference proteome</keyword>
<organism evidence="2 3">
    <name type="scientific">Tetrahymena thermophila (strain SB210)</name>
    <dbReference type="NCBI Taxonomy" id="312017"/>
    <lineage>
        <taxon>Eukaryota</taxon>
        <taxon>Sar</taxon>
        <taxon>Alveolata</taxon>
        <taxon>Ciliophora</taxon>
        <taxon>Intramacronucleata</taxon>
        <taxon>Oligohymenophorea</taxon>
        <taxon>Hymenostomatida</taxon>
        <taxon>Tetrahymenina</taxon>
        <taxon>Tetrahymenidae</taxon>
        <taxon>Tetrahymena</taxon>
    </lineage>
</organism>
<dbReference type="GeneID" id="24438749"/>
<dbReference type="OrthoDB" id="10675348at2759"/>
<dbReference type="PANTHER" id="PTHR31398">
    <property type="entry name" value="MEIOTIC NUCLEAR DIVISION PROTEIN 1 HOMOLOG"/>
    <property type="match status" value="1"/>
</dbReference>
<evidence type="ECO:0000313" key="3">
    <source>
        <dbReference type="Proteomes" id="UP000009168"/>
    </source>
</evidence>
<keyword evidence="1" id="KW-0472">Membrane</keyword>
<gene>
    <name evidence="2" type="ORF">TTHERM_000398140</name>
</gene>
<proteinExistence type="predicted"/>
<dbReference type="KEGG" id="tet:TTHERM_000398140"/>